<dbReference type="AlphaFoldDB" id="A0AA42W6P1"/>
<feature type="non-terminal residue" evidence="1">
    <location>
        <position position="1"/>
    </location>
</feature>
<comment type="caution">
    <text evidence="1">The sequence shown here is derived from an EMBL/GenBank/DDBJ whole genome shotgun (WGS) entry which is preliminary data.</text>
</comment>
<dbReference type="Proteomes" id="UP001161294">
    <property type="component" value="Unassembled WGS sequence"/>
</dbReference>
<name>A0AA42W6P1_9BURK</name>
<dbReference type="EMBL" id="JAOCJW010000087">
    <property type="protein sequence ID" value="MDH2007458.1"/>
    <property type="molecule type" value="Genomic_DNA"/>
</dbReference>
<reference evidence="1" key="1">
    <citation type="submission" date="2022-09" db="EMBL/GenBank/DDBJ databases">
        <title>Intensive care unit water sources are persistently colonized with multi-drug resistant bacteria and are the site of extensive horizontal gene transfer of antibiotic resistance genes.</title>
        <authorList>
            <person name="Diorio-Toth L."/>
        </authorList>
    </citation>
    <scope>NUCLEOTIDE SEQUENCE</scope>
    <source>
        <strain evidence="1">GD03686</strain>
    </source>
</reference>
<evidence type="ECO:0000313" key="2">
    <source>
        <dbReference type="Proteomes" id="UP001161294"/>
    </source>
</evidence>
<accession>A0AA42W6P1</accession>
<evidence type="ECO:0000313" key="1">
    <source>
        <dbReference type="EMBL" id="MDH2007458.1"/>
    </source>
</evidence>
<sequence length="50" mass="5621">LVETKMNCFKRLGEKVMARTFERQVTELHIRASILNQFTALGTPQTVAAA</sequence>
<organism evidence="1 2">
    <name type="scientific">Comamonas aquatica</name>
    <dbReference type="NCBI Taxonomy" id="225991"/>
    <lineage>
        <taxon>Bacteria</taxon>
        <taxon>Pseudomonadati</taxon>
        <taxon>Pseudomonadota</taxon>
        <taxon>Betaproteobacteria</taxon>
        <taxon>Burkholderiales</taxon>
        <taxon>Comamonadaceae</taxon>
        <taxon>Comamonas</taxon>
    </lineage>
</organism>
<proteinExistence type="predicted"/>
<protein>
    <submittedName>
        <fullName evidence="1">IS5/IS1182 family transposase</fullName>
    </submittedName>
</protein>
<gene>
    <name evidence="1" type="ORF">N5J23_18365</name>
</gene>